<organism evidence="2">
    <name type="scientific">uncultured Solirubrobacterales bacterium</name>
    <dbReference type="NCBI Taxonomy" id="768556"/>
    <lineage>
        <taxon>Bacteria</taxon>
        <taxon>Bacillati</taxon>
        <taxon>Actinomycetota</taxon>
        <taxon>Thermoleophilia</taxon>
        <taxon>Solirubrobacterales</taxon>
        <taxon>environmental samples</taxon>
    </lineage>
</organism>
<dbReference type="EMBL" id="CADCVU010000074">
    <property type="protein sequence ID" value="CAA9492863.1"/>
    <property type="molecule type" value="Genomic_DNA"/>
</dbReference>
<feature type="compositionally biased region" description="Basic and acidic residues" evidence="1">
    <location>
        <begin position="23"/>
        <end position="44"/>
    </location>
</feature>
<accession>A0A6J4SGB2</accession>
<evidence type="ECO:0000313" key="2">
    <source>
        <dbReference type="EMBL" id="CAA9492863.1"/>
    </source>
</evidence>
<dbReference type="AlphaFoldDB" id="A0A6J4SGB2"/>
<reference evidence="2" key="1">
    <citation type="submission" date="2020-02" db="EMBL/GenBank/DDBJ databases">
        <authorList>
            <person name="Meier V. D."/>
        </authorList>
    </citation>
    <scope>NUCLEOTIDE SEQUENCE</scope>
    <source>
        <strain evidence="2">AVDCRST_MAG45</strain>
    </source>
</reference>
<proteinExistence type="predicted"/>
<sequence>MDENQETAVEETLEMRLERLEEELAQKEKAGEELTPSERMRRGYAESTPSSHAASKRRAA</sequence>
<feature type="region of interest" description="Disordered" evidence="1">
    <location>
        <begin position="23"/>
        <end position="60"/>
    </location>
</feature>
<evidence type="ECO:0000256" key="1">
    <source>
        <dbReference type="SAM" id="MobiDB-lite"/>
    </source>
</evidence>
<protein>
    <submittedName>
        <fullName evidence="2">Uncharacterized protein</fullName>
    </submittedName>
</protein>
<name>A0A6J4SGB2_9ACTN</name>
<gene>
    <name evidence="2" type="ORF">AVDCRST_MAG45-841</name>
</gene>